<feature type="region of interest" description="Disordered" evidence="1">
    <location>
        <begin position="1"/>
        <end position="25"/>
    </location>
</feature>
<feature type="compositionally biased region" description="Polar residues" evidence="1">
    <location>
        <begin position="252"/>
        <end position="263"/>
    </location>
</feature>
<gene>
    <name evidence="3" type="ORF">TCAP_01972</name>
</gene>
<dbReference type="STRING" id="45235.A0A2K3QKN9"/>
<feature type="transmembrane region" description="Helical" evidence="2">
    <location>
        <begin position="71"/>
        <end position="91"/>
    </location>
</feature>
<evidence type="ECO:0000313" key="4">
    <source>
        <dbReference type="Proteomes" id="UP000236621"/>
    </source>
</evidence>
<dbReference type="OrthoDB" id="4927738at2759"/>
<evidence type="ECO:0000256" key="1">
    <source>
        <dbReference type="SAM" id="MobiDB-lite"/>
    </source>
</evidence>
<reference evidence="3 4" key="1">
    <citation type="submission" date="2017-08" db="EMBL/GenBank/DDBJ databases">
        <title>Harnessing the power of phylogenomics to disentangle the directionality and signatures of interkingdom host jumping in the parasitic fungal genus Tolypocladium.</title>
        <authorList>
            <person name="Quandt C.A."/>
            <person name="Patterson W."/>
            <person name="Spatafora J.W."/>
        </authorList>
    </citation>
    <scope>NUCLEOTIDE SEQUENCE [LARGE SCALE GENOMIC DNA]</scope>
    <source>
        <strain evidence="3 4">CBS 113982</strain>
    </source>
</reference>
<name>A0A2K3QKN9_9HYPO</name>
<protein>
    <submittedName>
        <fullName evidence="3">Uncharacterized protein</fullName>
    </submittedName>
</protein>
<keyword evidence="2" id="KW-0472">Membrane</keyword>
<evidence type="ECO:0000256" key="2">
    <source>
        <dbReference type="SAM" id="Phobius"/>
    </source>
</evidence>
<evidence type="ECO:0000313" key="3">
    <source>
        <dbReference type="EMBL" id="PNY28106.1"/>
    </source>
</evidence>
<feature type="transmembrane region" description="Helical" evidence="2">
    <location>
        <begin position="97"/>
        <end position="117"/>
    </location>
</feature>
<accession>A0A2K3QKN9</accession>
<keyword evidence="4" id="KW-1185">Reference proteome</keyword>
<feature type="region of interest" description="Disordered" evidence="1">
    <location>
        <begin position="252"/>
        <end position="303"/>
    </location>
</feature>
<organism evidence="3 4">
    <name type="scientific">Tolypocladium capitatum</name>
    <dbReference type="NCBI Taxonomy" id="45235"/>
    <lineage>
        <taxon>Eukaryota</taxon>
        <taxon>Fungi</taxon>
        <taxon>Dikarya</taxon>
        <taxon>Ascomycota</taxon>
        <taxon>Pezizomycotina</taxon>
        <taxon>Sordariomycetes</taxon>
        <taxon>Hypocreomycetidae</taxon>
        <taxon>Hypocreales</taxon>
        <taxon>Ophiocordycipitaceae</taxon>
        <taxon>Tolypocladium</taxon>
    </lineage>
</organism>
<proteinExistence type="predicted"/>
<keyword evidence="2" id="KW-1133">Transmembrane helix</keyword>
<dbReference type="Proteomes" id="UP000236621">
    <property type="component" value="Unassembled WGS sequence"/>
</dbReference>
<feature type="transmembrane region" description="Helical" evidence="2">
    <location>
        <begin position="137"/>
        <end position="160"/>
    </location>
</feature>
<keyword evidence="2" id="KW-0812">Transmembrane</keyword>
<feature type="transmembrane region" description="Helical" evidence="2">
    <location>
        <begin position="190"/>
        <end position="213"/>
    </location>
</feature>
<sequence>MAPETSTQTATLPTEQRNSSNPVQPAQPYVLYSASYGEPFAPYSGNQGQQLVTVPHPVVPERKAWRITKDVLHAVAIVVSIVGLGVGFSLLGFGFNVAIGTVAACPVFAVALVWSVAEEITLWVRKRRSGVHPGAHVGISLFLWLACAVVGGILAAYVGMGGVDYDCNYYDSSGNITDCGVFYGNSWGRVLAVDVLVLLLWLVHFILFIGACVDTAKRNAARSKPIMVVAQPPYWGPGPPQGWQQPMTQQLVYQQPQATSPQAVSGEGQGSGDGKQPEMPQHPTPADHGVREFYTPAGSGSAA</sequence>
<comment type="caution">
    <text evidence="3">The sequence shown here is derived from an EMBL/GenBank/DDBJ whole genome shotgun (WGS) entry which is preliminary data.</text>
</comment>
<feature type="compositionally biased region" description="Polar residues" evidence="1">
    <location>
        <begin position="1"/>
        <end position="24"/>
    </location>
</feature>
<dbReference type="EMBL" id="NRSZ01000305">
    <property type="protein sequence ID" value="PNY28106.1"/>
    <property type="molecule type" value="Genomic_DNA"/>
</dbReference>
<dbReference type="AlphaFoldDB" id="A0A2K3QKN9"/>